<sequence length="191" mass="22195">MMPLAKEEKLLLLQWLRNLLARELSHEQLHALQAVEFQQFFAFLAELGFASHSKALAEEIQKLGLFENPRLELAADFAQCFLLEGRSSALPYASAYLTDPTLSENLAKMDHYLDRFKLQLNREINEPSDHLVVYLEVLIQLIEQNKHQEASDFIKNQLLTWLPQLAEKTEKTNITTRFYPILVRFLLAVLR</sequence>
<dbReference type="RefSeq" id="WP_188157257.1">
    <property type="nucleotide sequence ID" value="NZ_CP061280.1"/>
</dbReference>
<dbReference type="NCBIfam" id="NF003442">
    <property type="entry name" value="PRK04976.1"/>
    <property type="match status" value="1"/>
</dbReference>
<dbReference type="InterPro" id="IPR036386">
    <property type="entry name" value="HscB_C_sf"/>
</dbReference>
<dbReference type="GO" id="GO:0005737">
    <property type="term" value="C:cytoplasm"/>
    <property type="evidence" value="ECO:0007669"/>
    <property type="project" value="UniProtKB-SubCell"/>
</dbReference>
<dbReference type="SUPFAM" id="SSF89155">
    <property type="entry name" value="TorD-like"/>
    <property type="match status" value="1"/>
</dbReference>
<name>A0A7H1C427_9PAST</name>
<dbReference type="GO" id="GO:0006457">
    <property type="term" value="P:protein folding"/>
    <property type="evidence" value="ECO:0007669"/>
    <property type="project" value="UniProtKB-UniRule"/>
</dbReference>
<dbReference type="AlphaFoldDB" id="A0A7H1C427"/>
<evidence type="ECO:0000313" key="4">
    <source>
        <dbReference type="EMBL" id="QNS15732.1"/>
    </source>
</evidence>
<dbReference type="PANTHER" id="PTHR34227">
    <property type="entry name" value="CHAPERONE PROTEIN YCDY"/>
    <property type="match status" value="1"/>
</dbReference>
<comment type="similarity">
    <text evidence="3">Belongs to the TorD/DmsD family. TorD subfamily.</text>
</comment>
<keyword evidence="5" id="KW-1185">Reference proteome</keyword>
<dbReference type="KEGG" id="mbos:ICJ55_02985"/>
<dbReference type="InterPro" id="IPR023069">
    <property type="entry name" value="Chaperone_TorD"/>
</dbReference>
<accession>A0A7H1C427</accession>
<dbReference type="Gene3D" id="1.20.120.1820">
    <property type="match status" value="1"/>
</dbReference>
<evidence type="ECO:0000256" key="3">
    <source>
        <dbReference type="HAMAP-Rule" id="MF_01150"/>
    </source>
</evidence>
<dbReference type="InterPro" id="IPR036411">
    <property type="entry name" value="TorD-like_sf"/>
</dbReference>
<evidence type="ECO:0000313" key="5">
    <source>
        <dbReference type="Proteomes" id="UP000576260"/>
    </source>
</evidence>
<dbReference type="HAMAP" id="MF_01150">
    <property type="entry name" value="TorD"/>
    <property type="match status" value="1"/>
</dbReference>
<dbReference type="Gene3D" id="1.20.1280.20">
    <property type="entry name" value="HscB, C-terminal domain"/>
    <property type="match status" value="1"/>
</dbReference>
<dbReference type="Proteomes" id="UP000576260">
    <property type="component" value="Chromosome"/>
</dbReference>
<evidence type="ECO:0000256" key="2">
    <source>
        <dbReference type="ARBA" id="ARBA00023186"/>
    </source>
</evidence>
<protein>
    <recommendedName>
        <fullName evidence="3">Chaperone protein TorD</fullName>
    </recommendedName>
</protein>
<evidence type="ECO:0000256" key="1">
    <source>
        <dbReference type="ARBA" id="ARBA00022490"/>
    </source>
</evidence>
<dbReference type="EMBL" id="CP061280">
    <property type="protein sequence ID" value="QNS15732.1"/>
    <property type="molecule type" value="Genomic_DNA"/>
</dbReference>
<comment type="subcellular location">
    <subcellularLocation>
        <location evidence="3">Cytoplasm</location>
    </subcellularLocation>
</comment>
<dbReference type="Pfam" id="PF02613">
    <property type="entry name" value="Nitrate_red_del"/>
    <property type="match status" value="1"/>
</dbReference>
<dbReference type="GO" id="GO:0051259">
    <property type="term" value="P:protein complex oligomerization"/>
    <property type="evidence" value="ECO:0007669"/>
    <property type="project" value="InterPro"/>
</dbReference>
<proteinExistence type="inferred from homology"/>
<keyword evidence="1 3" id="KW-0963">Cytoplasm</keyword>
<dbReference type="PANTHER" id="PTHR34227:SF11">
    <property type="entry name" value="CHAPERONE PROTEIN TORD"/>
    <property type="match status" value="1"/>
</dbReference>
<keyword evidence="2 3" id="KW-0143">Chaperone</keyword>
<gene>
    <name evidence="3 4" type="primary">torD</name>
    <name evidence="4" type="ORF">ICJ55_02985</name>
</gene>
<reference evidence="4 5" key="1">
    <citation type="submission" date="2020-09" db="EMBL/GenBank/DDBJ databases">
        <title>Mannheimia bovis sp.nov., isolated from a cow.</title>
        <authorList>
            <person name="Li F."/>
        </authorList>
    </citation>
    <scope>NUCLEOTIDE SEQUENCE [LARGE SCALE GENOMIC DNA]</scope>
    <source>
        <strain evidence="4 5">ZY190616</strain>
    </source>
</reference>
<comment type="function">
    <text evidence="3">Involved in the biogenesis of TorA. Acts on TorA before the insertion of the molybdenum cofactor and, as a result, probably favors a conformation of the apoenzyme that is competent for acquiring the cofactor.</text>
</comment>
<organism evidence="4 5">
    <name type="scientific">Mannheimia bovis</name>
    <dbReference type="NCBI Taxonomy" id="2770636"/>
    <lineage>
        <taxon>Bacteria</taxon>
        <taxon>Pseudomonadati</taxon>
        <taxon>Pseudomonadota</taxon>
        <taxon>Gammaproteobacteria</taxon>
        <taxon>Pasteurellales</taxon>
        <taxon>Pasteurellaceae</taxon>
        <taxon>Mannheimia</taxon>
    </lineage>
</organism>
<dbReference type="InterPro" id="IPR020945">
    <property type="entry name" value="DMSO/NO3_reduct_chaperone"/>
</dbReference>
<dbReference type="InterPro" id="IPR050289">
    <property type="entry name" value="TorD/DmsD_chaperones"/>
</dbReference>